<dbReference type="OrthoDB" id="259849at2759"/>
<gene>
    <name evidence="2" type="ORF">STCU_01326</name>
    <name evidence="1" type="ORF">STCU_01334</name>
</gene>
<protein>
    <submittedName>
        <fullName evidence="1">Uncharacterized protein</fullName>
    </submittedName>
</protein>
<reference evidence="1" key="2">
    <citation type="submission" date="2013-03" db="EMBL/GenBank/DDBJ databases">
        <authorList>
            <person name="Motta M.C.M."/>
            <person name="Martins A.C.A."/>
            <person name="Preta C.M.C.C."/>
            <person name="Silva R."/>
            <person name="de Souza S.S."/>
            <person name="Klein C.C."/>
            <person name="de Almeida L.G.P."/>
            <person name="Cunha O.L."/>
            <person name="Colabardini A.C."/>
            <person name="Lima B.A."/>
            <person name="Machado C.R."/>
            <person name="Soares C.M.A."/>
            <person name="de Menezes C.B.A."/>
            <person name="Bartolomeu D.C."/>
            <person name="Grisard E.C."/>
            <person name="Fantinatti-Garboggini F."/>
            <person name="Rodrigues-Luiz G.F."/>
            <person name="Wagner G."/>
            <person name="Goldman G.H."/>
            <person name="Fietto J.L.R."/>
            <person name="Ciapina L.P."/>
            <person name="Brocchi M."/>
            <person name="Elias M.C."/>
            <person name="Goldman M.H.S."/>
            <person name="Sagot M.-F."/>
            <person name="Pereira M."/>
            <person name="Stoco P.H."/>
            <person name="Teixeira S.M.R."/>
            <person name="de Mendonca-Neto R.P."/>
            <person name="Maciel T.E.F."/>
            <person name="Mendes T.A.O."/>
            <person name="Urmenyi T.P."/>
            <person name="Teixeira M.M.G."/>
            <person name="de Camargo E.F.P."/>
            <person name="de Sousa W."/>
            <person name="Schenkman S."/>
            <person name="de Vasconcelos A.T.R."/>
        </authorList>
    </citation>
    <scope>NUCLEOTIDE SEQUENCE</scope>
</reference>
<sequence length="703" mass="76622">MPAVTISPNGTLAASSTFVELFRPKPPCTLDYVMEDTKENQWKAQEPTHLSFSSFPSAVKQGVAKHAAGDHVAMSYTNTGNFFSVALVRCDTWSIQWVVSHTDCLFHSQIQQLVVPNADVVCGIYQNEKCHGLFLASRYDIATVSKKENRVDRSYIASPRNLVCTFDTKDIVTVAAGSSDKLLVLLDKGTVFIVDIGADALRSTEAITVGGKILTNKLKNVTRTSKIIVSQVEEFTHVVVFSPDHTGFELITVKTSTLNDDTCAAFYTTVETAKAVATMEMAGPYHAIATYRDPAIQFFTLVPGEAGTDVTPLGVLPLPYTPVATAYSASEQSHRLVCLPPTPSTTVERPGSLVNHLVSAVLPFSEGPYSGEMLKRAQWAPLPNTFKSYSVSDNQQGEEASLSELMRGDLLQLQNAGSNDGTWVPFQMFYVLASTKDAAVNTALFSVKAAPSVHARLAKQWHNATTGLYTLLTCEGGSSRVRLTPWNPRHLRRALRLMSSEQLAHAFHAVAECLRATSLAGETAVYYKDASTAALGIALHIITLSNQIGVAVDPSDVETVAALLRASRAAGHEVTRYTGRMELLLEACLQRRSMQRLLERHMQTGAVADEQLASLQGDFFGIPADLQVERTLLTRFVADSWAQSLDAEAEEHRRTAASAAAYLQQVASLTAAPVLCSWEEKGKRPCADRLLNEFESTLVHLHQ</sequence>
<evidence type="ECO:0000313" key="2">
    <source>
        <dbReference type="EMBL" id="EPY34776.1"/>
    </source>
</evidence>
<accession>S9V179</accession>
<name>S9V179_9TRYP</name>
<organism evidence="1 3">
    <name type="scientific">Strigomonas culicis</name>
    <dbReference type="NCBI Taxonomy" id="28005"/>
    <lineage>
        <taxon>Eukaryota</taxon>
        <taxon>Discoba</taxon>
        <taxon>Euglenozoa</taxon>
        <taxon>Kinetoplastea</taxon>
        <taxon>Metakinetoplastina</taxon>
        <taxon>Trypanosomatida</taxon>
        <taxon>Trypanosomatidae</taxon>
        <taxon>Strigomonadinae</taxon>
        <taxon>Strigomonas</taxon>
    </lineage>
</organism>
<evidence type="ECO:0000313" key="3">
    <source>
        <dbReference type="Proteomes" id="UP000015354"/>
    </source>
</evidence>
<dbReference type="EMBL" id="ATMH01001326">
    <property type="protein sequence ID" value="EPY34776.1"/>
    <property type="molecule type" value="Genomic_DNA"/>
</dbReference>
<dbReference type="Proteomes" id="UP000015354">
    <property type="component" value="Unassembled WGS sequence"/>
</dbReference>
<reference evidence="1 3" key="1">
    <citation type="journal article" date="2013" name="PLoS ONE">
        <title>Predicting the Proteins of Angomonas deanei, Strigomonas culicis and Their Respective Endosymbionts Reveals New Aspects of the Trypanosomatidae Family.</title>
        <authorList>
            <person name="Motta M.C."/>
            <person name="Martins A.C."/>
            <person name="de Souza S.S."/>
            <person name="Catta-Preta C.M."/>
            <person name="Silva R."/>
            <person name="Klein C.C."/>
            <person name="de Almeida L.G."/>
            <person name="de Lima Cunha O."/>
            <person name="Ciapina L.P."/>
            <person name="Brocchi M."/>
            <person name="Colabardini A.C."/>
            <person name="de Araujo Lima B."/>
            <person name="Machado C.R."/>
            <person name="de Almeida Soares C.M."/>
            <person name="Probst C.M."/>
            <person name="de Menezes C.B."/>
            <person name="Thompson C.E."/>
            <person name="Bartholomeu D.C."/>
            <person name="Gradia D.F."/>
            <person name="Pavoni D.P."/>
            <person name="Grisard E.C."/>
            <person name="Fantinatti-Garboggini F."/>
            <person name="Marchini F.K."/>
            <person name="Rodrigues-Luiz G.F."/>
            <person name="Wagner G."/>
            <person name="Goldman G.H."/>
            <person name="Fietto J.L."/>
            <person name="Elias M.C."/>
            <person name="Goldman M.H."/>
            <person name="Sagot M.F."/>
            <person name="Pereira M."/>
            <person name="Stoco P.H."/>
            <person name="de Mendonca-Neto R.P."/>
            <person name="Teixeira S.M."/>
            <person name="Maciel T.E."/>
            <person name="de Oliveira Mendes T.A."/>
            <person name="Urmenyi T.P."/>
            <person name="de Souza W."/>
            <person name="Schenkman S."/>
            <person name="de Vasconcelos A.T."/>
        </authorList>
    </citation>
    <scope>NUCLEOTIDE SEQUENCE [LARGE SCALE GENOMIC DNA]</scope>
</reference>
<keyword evidence="3" id="KW-1185">Reference proteome</keyword>
<proteinExistence type="predicted"/>
<dbReference type="AlphaFoldDB" id="S9V179"/>
<dbReference type="EMBL" id="ATMH01001334">
    <property type="protein sequence ID" value="EPY34768.1"/>
    <property type="molecule type" value="Genomic_DNA"/>
</dbReference>
<evidence type="ECO:0000313" key="1">
    <source>
        <dbReference type="EMBL" id="EPY34768.1"/>
    </source>
</evidence>
<comment type="caution">
    <text evidence="1">The sequence shown here is derived from an EMBL/GenBank/DDBJ whole genome shotgun (WGS) entry which is preliminary data.</text>
</comment>